<organism evidence="6 7">
    <name type="scientific">Pseudomonas rhodesiae</name>
    <dbReference type="NCBI Taxonomy" id="76760"/>
    <lineage>
        <taxon>Bacteria</taxon>
        <taxon>Pseudomonadati</taxon>
        <taxon>Pseudomonadota</taxon>
        <taxon>Gammaproteobacteria</taxon>
        <taxon>Pseudomonadales</taxon>
        <taxon>Pseudomonadaceae</taxon>
        <taxon>Pseudomonas</taxon>
    </lineage>
</organism>
<dbReference type="GO" id="GO:0046872">
    <property type="term" value="F:metal ion binding"/>
    <property type="evidence" value="ECO:0007669"/>
    <property type="project" value="UniProtKB-KW"/>
</dbReference>
<evidence type="ECO:0000256" key="3">
    <source>
        <dbReference type="ARBA" id="ARBA00022833"/>
    </source>
</evidence>
<dbReference type="GO" id="GO:0016846">
    <property type="term" value="F:carbon-sulfur lyase activity"/>
    <property type="evidence" value="ECO:0007669"/>
    <property type="project" value="InterPro"/>
</dbReference>
<keyword evidence="2" id="KW-0479">Metal-binding</keyword>
<keyword evidence="3" id="KW-0862">Zinc</keyword>
<sequence length="192" mass="21491">METRDYLRIRYSARLGAAPEAAEWREYRYAGASHHKQESVMRIEDLPREGGCRCNRVRLRVAHAPVMTMACHCTGCQKMSASAFSLSALFTADAFTVTQGSPVIGGLHGADRHYCCPHCMSWLFTRPHGIDGFVNVRTTMLDSAADFAPFMETWTCEKLPWALTPAVESFAQLPAPEDFPRLMQAYAELTSH</sequence>
<evidence type="ECO:0000256" key="4">
    <source>
        <dbReference type="ARBA" id="ARBA00023239"/>
    </source>
</evidence>
<evidence type="ECO:0000259" key="5">
    <source>
        <dbReference type="PROSITE" id="PS51891"/>
    </source>
</evidence>
<feature type="domain" description="CENP-V/GFA" evidence="5">
    <location>
        <begin position="48"/>
        <end position="151"/>
    </location>
</feature>
<dbReference type="PANTHER" id="PTHR33337:SF40">
    <property type="entry name" value="CENP-V_GFA DOMAIN-CONTAINING PROTEIN-RELATED"/>
    <property type="match status" value="1"/>
</dbReference>
<evidence type="ECO:0000313" key="7">
    <source>
        <dbReference type="Proteomes" id="UP000182085"/>
    </source>
</evidence>
<evidence type="ECO:0000256" key="1">
    <source>
        <dbReference type="ARBA" id="ARBA00005495"/>
    </source>
</evidence>
<dbReference type="PROSITE" id="PS51891">
    <property type="entry name" value="CENP_V_GFA"/>
    <property type="match status" value="1"/>
</dbReference>
<dbReference type="InterPro" id="IPR006913">
    <property type="entry name" value="CENP-V/GFA"/>
</dbReference>
<accession>A0AAE8HBU7</accession>
<name>A0AAE8HBU7_9PSED</name>
<proteinExistence type="inferred from homology"/>
<keyword evidence="4" id="KW-0456">Lyase</keyword>
<dbReference type="PANTHER" id="PTHR33337">
    <property type="entry name" value="GFA DOMAIN-CONTAINING PROTEIN"/>
    <property type="match status" value="1"/>
</dbReference>
<reference evidence="6 7" key="1">
    <citation type="submission" date="2016-10" db="EMBL/GenBank/DDBJ databases">
        <authorList>
            <person name="Varghese N."/>
            <person name="Submissions S."/>
        </authorList>
    </citation>
    <scope>NUCLEOTIDE SEQUENCE [LARGE SCALE GENOMIC DNA]</scope>
    <source>
        <strain evidence="6 7">BS2777</strain>
    </source>
</reference>
<dbReference type="Pfam" id="PF04828">
    <property type="entry name" value="GFA"/>
    <property type="match status" value="1"/>
</dbReference>
<comment type="similarity">
    <text evidence="1">Belongs to the Gfa family.</text>
</comment>
<dbReference type="AlphaFoldDB" id="A0AAE8HBU7"/>
<dbReference type="Proteomes" id="UP000182085">
    <property type="component" value="Chromosome I"/>
</dbReference>
<evidence type="ECO:0000256" key="2">
    <source>
        <dbReference type="ARBA" id="ARBA00022723"/>
    </source>
</evidence>
<dbReference type="Gene3D" id="3.90.1590.10">
    <property type="entry name" value="glutathione-dependent formaldehyde- activating enzyme (gfa)"/>
    <property type="match status" value="1"/>
</dbReference>
<dbReference type="SUPFAM" id="SSF51316">
    <property type="entry name" value="Mss4-like"/>
    <property type="match status" value="1"/>
</dbReference>
<dbReference type="EMBL" id="LT629801">
    <property type="protein sequence ID" value="SDV03983.1"/>
    <property type="molecule type" value="Genomic_DNA"/>
</dbReference>
<protein>
    <submittedName>
        <fullName evidence="6">Uncharacterized conserved protein</fullName>
    </submittedName>
</protein>
<dbReference type="InterPro" id="IPR011057">
    <property type="entry name" value="Mss4-like_sf"/>
</dbReference>
<keyword evidence="7" id="KW-1185">Reference proteome</keyword>
<gene>
    <name evidence="6" type="ORF">SAMN04490209_2168</name>
</gene>
<evidence type="ECO:0000313" key="6">
    <source>
        <dbReference type="EMBL" id="SDV03983.1"/>
    </source>
</evidence>